<dbReference type="SUPFAM" id="SSF109604">
    <property type="entry name" value="HD-domain/PDEase-like"/>
    <property type="match status" value="1"/>
</dbReference>
<accession>A0A3B1BUE2</accession>
<evidence type="ECO:0000259" key="3">
    <source>
        <dbReference type="PROSITE" id="PS51833"/>
    </source>
</evidence>
<feature type="domain" description="HDOD" evidence="3">
    <location>
        <begin position="15"/>
        <end position="209"/>
    </location>
</feature>
<proteinExistence type="predicted"/>
<dbReference type="PROSITE" id="PS51833">
    <property type="entry name" value="HDOD"/>
    <property type="match status" value="1"/>
</dbReference>
<dbReference type="Gene3D" id="1.10.3210.10">
    <property type="entry name" value="Hypothetical protein af1432"/>
    <property type="match status" value="1"/>
</dbReference>
<dbReference type="AlphaFoldDB" id="A0A3B1BUE2"/>
<sequence>MSQPAALEQLKPSDLPSPPQTALQILRACSRDDVSSSALSLLAEKDPVLTAELLRVVNTPFFGLSRKVQSLNHAVTILGQRTLRNLVLCLSVRDAIGKDAIPGLDTAAYWEDSLRRAVSAKLLAPQLRQDPDDCFTAGLLQDFGLLVLFYLRPELALHWEELRGLDPEARFSAEQRYFGHNHTEMITMLANAWDLPEELGRVLGSHHNCEAIEPAVGTDKNHLSLCRILYCADWMNAIFNAPDKSFVLAHTQQLLQAHCHMDKDDISTCLNTLAEEMEAAARSLGLQIESQPDIEQIMRQANIKLAEANLSYQELTWKLEQTLKERDALAAKLEKDLQLAREIQESLLPKELNDDFPITGLNVSALQLSGDFYDYFVLKDGRIYFNLADVSGKGVYAALLMAKTSSLFHCLGKHIHEPDKLLAHINNELCETAIRGMFVTMIAGIYDPKTGSIKMVNAGNPPALLFRPDNKVQAIEATASPLGILPNSPFPLAPEIQLQAKDCLYLFSDGATEGYLQEGGEMLGLSGLLKLIMSMHKLAPKDQLRAIVEKFSAASATLHDDITIMLIEGKTRHA</sequence>
<protein>
    <submittedName>
        <fullName evidence="4">Serine phosphatase RsbU, regulator of sigma subunit</fullName>
    </submittedName>
</protein>
<dbReference type="Gene3D" id="3.60.40.10">
    <property type="entry name" value="PPM-type phosphatase domain"/>
    <property type="match status" value="1"/>
</dbReference>
<keyword evidence="2" id="KW-0175">Coiled coil</keyword>
<dbReference type="SMART" id="SM00331">
    <property type="entry name" value="PP2C_SIG"/>
    <property type="match status" value="1"/>
</dbReference>
<dbReference type="PANTHER" id="PTHR43156">
    <property type="entry name" value="STAGE II SPORULATION PROTEIN E-RELATED"/>
    <property type="match status" value="1"/>
</dbReference>
<keyword evidence="1" id="KW-0378">Hydrolase</keyword>
<dbReference type="GO" id="GO:0016791">
    <property type="term" value="F:phosphatase activity"/>
    <property type="evidence" value="ECO:0007669"/>
    <property type="project" value="TreeGrafter"/>
</dbReference>
<reference evidence="4" key="1">
    <citation type="submission" date="2018-06" db="EMBL/GenBank/DDBJ databases">
        <authorList>
            <person name="Zhirakovskaya E."/>
        </authorList>
    </citation>
    <scope>NUCLEOTIDE SEQUENCE</scope>
</reference>
<dbReference type="PANTHER" id="PTHR43156:SF2">
    <property type="entry name" value="STAGE II SPORULATION PROTEIN E"/>
    <property type="match status" value="1"/>
</dbReference>
<dbReference type="Pfam" id="PF07228">
    <property type="entry name" value="SpoIIE"/>
    <property type="match status" value="1"/>
</dbReference>
<organism evidence="4">
    <name type="scientific">hydrothermal vent metagenome</name>
    <dbReference type="NCBI Taxonomy" id="652676"/>
    <lineage>
        <taxon>unclassified sequences</taxon>
        <taxon>metagenomes</taxon>
        <taxon>ecological metagenomes</taxon>
    </lineage>
</organism>
<dbReference type="Pfam" id="PF08668">
    <property type="entry name" value="HDOD"/>
    <property type="match status" value="1"/>
</dbReference>
<gene>
    <name evidence="4" type="ORF">MNBD_GAMMA24-144</name>
</gene>
<dbReference type="InterPro" id="IPR001932">
    <property type="entry name" value="PPM-type_phosphatase-like_dom"/>
</dbReference>
<dbReference type="InterPro" id="IPR013976">
    <property type="entry name" value="HDOD"/>
</dbReference>
<evidence type="ECO:0000256" key="2">
    <source>
        <dbReference type="SAM" id="Coils"/>
    </source>
</evidence>
<name>A0A3B1BUE2_9ZZZZ</name>
<feature type="coiled-coil region" evidence="2">
    <location>
        <begin position="305"/>
        <end position="332"/>
    </location>
</feature>
<dbReference type="InterPro" id="IPR052016">
    <property type="entry name" value="Bact_Sigma-Reg"/>
</dbReference>
<dbReference type="EMBL" id="UOFZ01000171">
    <property type="protein sequence ID" value="VAX14360.1"/>
    <property type="molecule type" value="Genomic_DNA"/>
</dbReference>
<dbReference type="InterPro" id="IPR036457">
    <property type="entry name" value="PPM-type-like_dom_sf"/>
</dbReference>
<evidence type="ECO:0000313" key="4">
    <source>
        <dbReference type="EMBL" id="VAX14360.1"/>
    </source>
</evidence>
<dbReference type="SUPFAM" id="SSF81606">
    <property type="entry name" value="PP2C-like"/>
    <property type="match status" value="1"/>
</dbReference>
<evidence type="ECO:0000256" key="1">
    <source>
        <dbReference type="ARBA" id="ARBA00022801"/>
    </source>
</evidence>